<evidence type="ECO:0000313" key="2">
    <source>
        <dbReference type="Proteomes" id="UP000295719"/>
    </source>
</evidence>
<evidence type="ECO:0000313" key="1">
    <source>
        <dbReference type="EMBL" id="TCW00059.1"/>
    </source>
</evidence>
<name>A0A4R3Z4S1_9GAMM</name>
<dbReference type="AlphaFoldDB" id="A0A4R3Z4S1"/>
<keyword evidence="2" id="KW-1185">Reference proteome</keyword>
<sequence length="87" mass="9655">MAVSCDGLKKQHPSLTIIRYPLGGKHCYPRLKPDYVVNALVKNRLLVNAFLPDIFPVDYAGSWRGEWALDITSLGYKGSKEATTSCV</sequence>
<protein>
    <submittedName>
        <fullName evidence="1">Uncharacterized protein</fullName>
    </submittedName>
</protein>
<proteinExistence type="predicted"/>
<accession>A0A4R3Z4S1</accession>
<dbReference type="Proteomes" id="UP000295719">
    <property type="component" value="Unassembled WGS sequence"/>
</dbReference>
<comment type="caution">
    <text evidence="1">The sequence shown here is derived from an EMBL/GenBank/DDBJ whole genome shotgun (WGS) entry which is preliminary data.</text>
</comment>
<reference evidence="1 2" key="1">
    <citation type="submission" date="2019-03" db="EMBL/GenBank/DDBJ databases">
        <title>Genomic Encyclopedia of Type Strains, Phase IV (KMG-IV): sequencing the most valuable type-strain genomes for metagenomic binning, comparative biology and taxonomic classification.</title>
        <authorList>
            <person name="Goeker M."/>
        </authorList>
    </citation>
    <scope>NUCLEOTIDE SEQUENCE [LARGE SCALE GENOMIC DNA]</scope>
    <source>
        <strain evidence="1 2">DSM 19580</strain>
    </source>
</reference>
<organism evidence="1 2">
    <name type="scientific">Biostraticola tofi</name>
    <dbReference type="NCBI Taxonomy" id="466109"/>
    <lineage>
        <taxon>Bacteria</taxon>
        <taxon>Pseudomonadati</taxon>
        <taxon>Pseudomonadota</taxon>
        <taxon>Gammaproteobacteria</taxon>
        <taxon>Enterobacterales</taxon>
        <taxon>Bruguierivoracaceae</taxon>
        <taxon>Biostraticola</taxon>
    </lineage>
</organism>
<dbReference type="EMBL" id="SMCR01000001">
    <property type="protein sequence ID" value="TCW00059.1"/>
    <property type="molecule type" value="Genomic_DNA"/>
</dbReference>
<gene>
    <name evidence="1" type="ORF">EDC52_101403</name>
</gene>